<gene>
    <name evidence="1" type="ORF">EV702DRAFT_954008</name>
</gene>
<accession>A0A9P6ZLN1</accession>
<evidence type="ECO:0000313" key="2">
    <source>
        <dbReference type="Proteomes" id="UP000714275"/>
    </source>
</evidence>
<feature type="non-terminal residue" evidence="1">
    <location>
        <position position="89"/>
    </location>
</feature>
<dbReference type="Proteomes" id="UP000714275">
    <property type="component" value="Unassembled WGS sequence"/>
</dbReference>
<protein>
    <submittedName>
        <fullName evidence="1">Uncharacterized protein</fullName>
    </submittedName>
</protein>
<keyword evidence="2" id="KW-1185">Reference proteome</keyword>
<proteinExistence type="predicted"/>
<evidence type="ECO:0000313" key="1">
    <source>
        <dbReference type="EMBL" id="KAG1769133.1"/>
    </source>
</evidence>
<name>A0A9P6ZLN1_9AGAM</name>
<dbReference type="AlphaFoldDB" id="A0A9P6ZLN1"/>
<sequence length="89" mass="10261">FSLHPRHALVDTTVLLDEITAPTQDTLALPVNIWEQWAVIGPEERLLFWVPPNYNTLWCPPRMRWVVPALNPPLDLSHMAHGLSWMSCH</sequence>
<reference evidence="1" key="1">
    <citation type="journal article" date="2020" name="New Phytol.">
        <title>Comparative genomics reveals dynamic genome evolution in host specialist ectomycorrhizal fungi.</title>
        <authorList>
            <person name="Lofgren L.A."/>
            <person name="Nguyen N.H."/>
            <person name="Vilgalys R."/>
            <person name="Ruytinx J."/>
            <person name="Liao H.L."/>
            <person name="Branco S."/>
            <person name="Kuo A."/>
            <person name="LaButti K."/>
            <person name="Lipzen A."/>
            <person name="Andreopoulos W."/>
            <person name="Pangilinan J."/>
            <person name="Riley R."/>
            <person name="Hundley H."/>
            <person name="Na H."/>
            <person name="Barry K."/>
            <person name="Grigoriev I.V."/>
            <person name="Stajich J.E."/>
            <person name="Kennedy P.G."/>
        </authorList>
    </citation>
    <scope>NUCLEOTIDE SEQUENCE</scope>
    <source>
        <strain evidence="1">DOB743</strain>
    </source>
</reference>
<organism evidence="1 2">
    <name type="scientific">Suillus placidus</name>
    <dbReference type="NCBI Taxonomy" id="48579"/>
    <lineage>
        <taxon>Eukaryota</taxon>
        <taxon>Fungi</taxon>
        <taxon>Dikarya</taxon>
        <taxon>Basidiomycota</taxon>
        <taxon>Agaricomycotina</taxon>
        <taxon>Agaricomycetes</taxon>
        <taxon>Agaricomycetidae</taxon>
        <taxon>Boletales</taxon>
        <taxon>Suillineae</taxon>
        <taxon>Suillaceae</taxon>
        <taxon>Suillus</taxon>
    </lineage>
</organism>
<comment type="caution">
    <text evidence="1">The sequence shown here is derived from an EMBL/GenBank/DDBJ whole genome shotgun (WGS) entry which is preliminary data.</text>
</comment>
<dbReference type="EMBL" id="JABBWD010000074">
    <property type="protein sequence ID" value="KAG1769133.1"/>
    <property type="molecule type" value="Genomic_DNA"/>
</dbReference>
<dbReference type="OrthoDB" id="2615105at2759"/>
<feature type="non-terminal residue" evidence="1">
    <location>
        <position position="1"/>
    </location>
</feature>